<name>A0A6V8LU13_9BACT</name>
<dbReference type="Proteomes" id="UP000494245">
    <property type="component" value="Unassembled WGS sequence"/>
</dbReference>
<proteinExistence type="predicted"/>
<reference evidence="1 2" key="2">
    <citation type="submission" date="2020-05" db="EMBL/GenBank/DDBJ databases">
        <title>Draft genome sequence of Desulfovibrio sp. strainFSS-1.</title>
        <authorList>
            <person name="Shimoshige H."/>
            <person name="Kobayashi H."/>
            <person name="Maekawa T."/>
        </authorList>
    </citation>
    <scope>NUCLEOTIDE SEQUENCE [LARGE SCALE GENOMIC DNA]</scope>
    <source>
        <strain evidence="1 2">SIID29052-01</strain>
    </source>
</reference>
<reference evidence="1 2" key="1">
    <citation type="submission" date="2020-04" db="EMBL/GenBank/DDBJ databases">
        <authorList>
            <consortium name="Desulfovibrio sp. FSS-1 genome sequencing consortium"/>
            <person name="Shimoshige H."/>
            <person name="Kobayashi H."/>
            <person name="Maekawa T."/>
        </authorList>
    </citation>
    <scope>NUCLEOTIDE SEQUENCE [LARGE SCALE GENOMIC DNA]</scope>
    <source>
        <strain evidence="1 2">SIID29052-01</strain>
    </source>
</reference>
<organism evidence="1 2">
    <name type="scientific">Fundidesulfovibrio magnetotacticus</name>
    <dbReference type="NCBI Taxonomy" id="2730080"/>
    <lineage>
        <taxon>Bacteria</taxon>
        <taxon>Pseudomonadati</taxon>
        <taxon>Thermodesulfobacteriota</taxon>
        <taxon>Desulfovibrionia</taxon>
        <taxon>Desulfovibrionales</taxon>
        <taxon>Desulfovibrionaceae</taxon>
        <taxon>Fundidesulfovibrio</taxon>
    </lineage>
</organism>
<dbReference type="RefSeq" id="WP_173082203.1">
    <property type="nucleotide sequence ID" value="NZ_BLTE01000004.1"/>
</dbReference>
<dbReference type="EMBL" id="BLTE01000004">
    <property type="protein sequence ID" value="GFK93296.1"/>
    <property type="molecule type" value="Genomic_DNA"/>
</dbReference>
<evidence type="ECO:0000313" key="1">
    <source>
        <dbReference type="EMBL" id="GFK93296.1"/>
    </source>
</evidence>
<dbReference type="AlphaFoldDB" id="A0A6V8LU13"/>
<evidence type="ECO:0000313" key="2">
    <source>
        <dbReference type="Proteomes" id="UP000494245"/>
    </source>
</evidence>
<accession>A0A6V8LU13</accession>
<sequence>MPKLVKLESLRIKAEKRATSRVDWAKVDGDQAAELLLAGPRKLDPLPILATLPQKPSGAKPE</sequence>
<comment type="caution">
    <text evidence="1">The sequence shown here is derived from an EMBL/GenBank/DDBJ whole genome shotgun (WGS) entry which is preliminary data.</text>
</comment>
<protein>
    <submittedName>
        <fullName evidence="1">Uncharacterized protein</fullName>
    </submittedName>
</protein>
<keyword evidence="2" id="KW-1185">Reference proteome</keyword>
<gene>
    <name evidence="1" type="ORF">NNJEOMEG_01127</name>
</gene>